<dbReference type="Pfam" id="PF22612">
    <property type="entry name" value="GH113"/>
    <property type="match status" value="1"/>
</dbReference>
<evidence type="ECO:0008006" key="3">
    <source>
        <dbReference type="Google" id="ProtNLM"/>
    </source>
</evidence>
<name>A0A162UTV9_9CLOT</name>
<dbReference type="PATRIC" id="fig|1121326.3.peg.1298"/>
<keyword evidence="2" id="KW-1185">Reference proteome</keyword>
<dbReference type="Gene3D" id="3.20.20.80">
    <property type="entry name" value="Glycosidases"/>
    <property type="match status" value="1"/>
</dbReference>
<evidence type="ECO:0000313" key="1">
    <source>
        <dbReference type="EMBL" id="KZL94277.1"/>
    </source>
</evidence>
<dbReference type="AlphaFoldDB" id="A0A162UTV9"/>
<comment type="caution">
    <text evidence="1">The sequence shown here is derived from an EMBL/GenBank/DDBJ whole genome shotgun (WGS) entry which is preliminary data.</text>
</comment>
<proteinExistence type="predicted"/>
<organism evidence="1 2">
    <name type="scientific">Clostridium magnum DSM 2767</name>
    <dbReference type="NCBI Taxonomy" id="1121326"/>
    <lineage>
        <taxon>Bacteria</taxon>
        <taxon>Bacillati</taxon>
        <taxon>Bacillota</taxon>
        <taxon>Clostridia</taxon>
        <taxon>Eubacteriales</taxon>
        <taxon>Clostridiaceae</taxon>
        <taxon>Clostridium</taxon>
    </lineage>
</organism>
<gene>
    <name evidence="1" type="ORF">CLMAG_13300</name>
</gene>
<protein>
    <recommendedName>
        <fullName evidence="3">Hydrolase</fullName>
    </recommendedName>
</protein>
<dbReference type="EMBL" id="LWAE01000001">
    <property type="protein sequence ID" value="KZL94277.1"/>
    <property type="molecule type" value="Genomic_DNA"/>
</dbReference>
<sequence>MIKRMNKYARVKMNKKKVITFFILIIVIILIAAGYIIKTNPEARGIINKKINEFEGKTLNEKFQTKIKSGNLATDYNIDQVLSDVDKFQLNTLNIPIVINIENLSSSSMIVDKSSEDKAKSLIKKLNGKKINIILEPYPWIDNGSKYETAWKPDNINTFFWNWKTNVLKVLIDDIAVPYHVDALNIGSSFVNMEYAEGYWCDTIEYVRLYYKGLITYRTGWWYTAEWKPETTQAYEKKLNNRMFSKLDFISIAAYFELTDKDNNTVENLESSIQSTQIYDRKQNIKKEIKNFHNKWDKPIFFGELGFPKINKASVHPWDPYQNNIVNNVEQANCFEAYRRSFENESWFLGFSIFAIGEKSLDKRYYPSDESTLIIKNWYNKVNK</sequence>
<dbReference type="CDD" id="cd19608">
    <property type="entry name" value="GH113_mannanase-like"/>
    <property type="match status" value="1"/>
</dbReference>
<reference evidence="1 2" key="1">
    <citation type="submission" date="2016-04" db="EMBL/GenBank/DDBJ databases">
        <title>Genome sequence of Clostridium magnum DSM 2767.</title>
        <authorList>
            <person name="Poehlein A."/>
            <person name="Uhlig R."/>
            <person name="Fischer R."/>
            <person name="Bahl H."/>
            <person name="Daniel R."/>
        </authorList>
    </citation>
    <scope>NUCLEOTIDE SEQUENCE [LARGE SCALE GENOMIC DNA]</scope>
    <source>
        <strain evidence="1 2">DSM 2767</strain>
    </source>
</reference>
<dbReference type="InterPro" id="IPR055151">
    <property type="entry name" value="GH113"/>
</dbReference>
<dbReference type="SUPFAM" id="SSF51445">
    <property type="entry name" value="(Trans)glycosidases"/>
    <property type="match status" value="1"/>
</dbReference>
<accession>A0A162UTV9</accession>
<dbReference type="Proteomes" id="UP000076603">
    <property type="component" value="Unassembled WGS sequence"/>
</dbReference>
<evidence type="ECO:0000313" key="2">
    <source>
        <dbReference type="Proteomes" id="UP000076603"/>
    </source>
</evidence>
<dbReference type="InterPro" id="IPR017853">
    <property type="entry name" value="GH"/>
</dbReference>
<dbReference type="STRING" id="1121326.CLMAG_13300"/>